<keyword evidence="3" id="KW-1185">Reference proteome</keyword>
<feature type="transmembrane region" description="Helical" evidence="1">
    <location>
        <begin position="216"/>
        <end position="237"/>
    </location>
</feature>
<evidence type="ECO:0000313" key="2">
    <source>
        <dbReference type="EMBL" id="ORX95029.1"/>
    </source>
</evidence>
<gene>
    <name evidence="2" type="ORF">K493DRAFT_315229</name>
</gene>
<keyword evidence="1" id="KW-0812">Transmembrane</keyword>
<keyword evidence="1" id="KW-1133">Transmembrane helix</keyword>
<accession>A0A1Y1YAK7</accession>
<sequence length="387" mass="44164">MDINSQDNLEDELNAIFYHILLSVIFAIMLRLVLRRIQVVPNALTSFGLFKEYLYAILFPMDSVRNYITQFVEIKSTQASQNQIESALRAAYSGNGYWVNVSPKARAVSALTRGEIVSEARGLKKMMMTSFYKHNICLPEQCQYVSAVVKDDAQLILSNKISISQSRIAEDKSLLTKVCFLLVAMYTMYAISTITYCLWTMHYIPAAYRTINLVDVAMVIPLLYPFGKCIAPVFITLESDDFHASKYFVQMTENNQSNEDIYIGKVSSTKESVHKETMLRYALEQAIGSIIYTALHFMMSYTLEGVYLYGVEGSYPINQEQPPHFFVSILFGPFTYGKSAEAIVHSVTHSVRFGQLYFTNSKVICFLNWSESILSVVYMYVRIYAMF</sequence>
<feature type="transmembrane region" description="Helical" evidence="1">
    <location>
        <begin position="15"/>
        <end position="34"/>
    </location>
</feature>
<comment type="caution">
    <text evidence="2">The sequence shown here is derived from an EMBL/GenBank/DDBJ whole genome shotgun (WGS) entry which is preliminary data.</text>
</comment>
<evidence type="ECO:0000313" key="3">
    <source>
        <dbReference type="Proteomes" id="UP000193498"/>
    </source>
</evidence>
<dbReference type="EMBL" id="MCFE01000189">
    <property type="protein sequence ID" value="ORX95029.1"/>
    <property type="molecule type" value="Genomic_DNA"/>
</dbReference>
<keyword evidence="1" id="KW-0472">Membrane</keyword>
<reference evidence="2 3" key="1">
    <citation type="submission" date="2016-07" db="EMBL/GenBank/DDBJ databases">
        <title>Pervasive Adenine N6-methylation of Active Genes in Fungi.</title>
        <authorList>
            <consortium name="DOE Joint Genome Institute"/>
            <person name="Mondo S.J."/>
            <person name="Dannebaum R.O."/>
            <person name="Kuo R.C."/>
            <person name="Labutti K."/>
            <person name="Haridas S."/>
            <person name="Kuo A."/>
            <person name="Salamov A."/>
            <person name="Ahrendt S.R."/>
            <person name="Lipzen A."/>
            <person name="Sullivan W."/>
            <person name="Andreopoulos W.B."/>
            <person name="Clum A."/>
            <person name="Lindquist E."/>
            <person name="Daum C."/>
            <person name="Ramamoorthy G.K."/>
            <person name="Gryganskyi A."/>
            <person name="Culley D."/>
            <person name="Magnuson J.K."/>
            <person name="James T.Y."/>
            <person name="O'Malley M.A."/>
            <person name="Stajich J.E."/>
            <person name="Spatafora J.W."/>
            <person name="Visel A."/>
            <person name="Grigoriev I.V."/>
        </authorList>
    </citation>
    <scope>NUCLEOTIDE SEQUENCE [LARGE SCALE GENOMIC DNA]</scope>
    <source>
        <strain evidence="2 3">CBS 931.73</strain>
    </source>
</reference>
<feature type="transmembrane region" description="Helical" evidence="1">
    <location>
        <begin position="174"/>
        <end position="196"/>
    </location>
</feature>
<proteinExistence type="predicted"/>
<dbReference type="Proteomes" id="UP000193498">
    <property type="component" value="Unassembled WGS sequence"/>
</dbReference>
<protein>
    <submittedName>
        <fullName evidence="2">Uncharacterized protein</fullName>
    </submittedName>
</protein>
<dbReference type="AlphaFoldDB" id="A0A1Y1YAK7"/>
<name>A0A1Y1YAK7_9FUNG</name>
<organism evidence="2 3">
    <name type="scientific">Basidiobolus meristosporus CBS 931.73</name>
    <dbReference type="NCBI Taxonomy" id="1314790"/>
    <lineage>
        <taxon>Eukaryota</taxon>
        <taxon>Fungi</taxon>
        <taxon>Fungi incertae sedis</taxon>
        <taxon>Zoopagomycota</taxon>
        <taxon>Entomophthoromycotina</taxon>
        <taxon>Basidiobolomycetes</taxon>
        <taxon>Basidiobolales</taxon>
        <taxon>Basidiobolaceae</taxon>
        <taxon>Basidiobolus</taxon>
    </lineage>
</organism>
<dbReference type="InParanoid" id="A0A1Y1YAK7"/>
<evidence type="ECO:0000256" key="1">
    <source>
        <dbReference type="SAM" id="Phobius"/>
    </source>
</evidence>